<sequence length="192" mass="21223">MTKTVEKTPDHTLSIAPKAVTEETKKQEPLVTMEAVVEKDQEYYLKRALDLCEEHPSAAIIIGTSGINSYTLVDAATLVQALWYDAPPRGGPPTVSSDGTHLGGDYRPFYYLGLKWKCHTARGNIDRLHLRKTTPAEAITMYSKLKMATTSPAMDNPPMVEAITKPLPGSSNFEGTWRALMDEGFPDDNGYF</sequence>
<proteinExistence type="predicted"/>
<reference evidence="1 2" key="1">
    <citation type="journal article" date="2020" name="Genomics">
        <title>Complete, high-quality genomes from long-read metagenomic sequencing of two wolf lichen thalli reveals enigmatic genome architecture.</title>
        <authorList>
            <person name="McKenzie S.K."/>
            <person name="Walston R.F."/>
            <person name="Allen J.L."/>
        </authorList>
    </citation>
    <scope>NUCLEOTIDE SEQUENCE [LARGE SCALE GENOMIC DNA]</scope>
    <source>
        <strain evidence="1">WasteWater2</strain>
    </source>
</reference>
<dbReference type="GeneID" id="59282339"/>
<organism evidence="1 2">
    <name type="scientific">Letharia columbiana</name>
    <dbReference type="NCBI Taxonomy" id="112416"/>
    <lineage>
        <taxon>Eukaryota</taxon>
        <taxon>Fungi</taxon>
        <taxon>Dikarya</taxon>
        <taxon>Ascomycota</taxon>
        <taxon>Pezizomycotina</taxon>
        <taxon>Lecanoromycetes</taxon>
        <taxon>OSLEUM clade</taxon>
        <taxon>Lecanoromycetidae</taxon>
        <taxon>Lecanorales</taxon>
        <taxon>Lecanorineae</taxon>
        <taxon>Parmeliaceae</taxon>
        <taxon>Letharia</taxon>
    </lineage>
</organism>
<dbReference type="EMBL" id="JACCJC010000002">
    <property type="protein sequence ID" value="KAF6240868.1"/>
    <property type="molecule type" value="Genomic_DNA"/>
</dbReference>
<evidence type="ECO:0000313" key="1">
    <source>
        <dbReference type="EMBL" id="KAF6240868.1"/>
    </source>
</evidence>
<keyword evidence="2" id="KW-1185">Reference proteome</keyword>
<comment type="caution">
    <text evidence="1">The sequence shown here is derived from an EMBL/GenBank/DDBJ whole genome shotgun (WGS) entry which is preliminary data.</text>
</comment>
<evidence type="ECO:0000313" key="2">
    <source>
        <dbReference type="Proteomes" id="UP000578531"/>
    </source>
</evidence>
<name>A0A8H6G5K8_9LECA</name>
<accession>A0A8H6G5K8</accession>
<protein>
    <submittedName>
        <fullName evidence="1">Uncharacterized protein</fullName>
    </submittedName>
</protein>
<dbReference type="AlphaFoldDB" id="A0A8H6G5K8"/>
<dbReference type="Proteomes" id="UP000578531">
    <property type="component" value="Unassembled WGS sequence"/>
</dbReference>
<dbReference type="RefSeq" id="XP_037170116.1">
    <property type="nucleotide sequence ID" value="XM_037302609.1"/>
</dbReference>
<gene>
    <name evidence="1" type="ORF">HO173_000660</name>
</gene>